<dbReference type="AlphaFoldDB" id="A0A091CM43"/>
<keyword evidence="2" id="KW-1185">Reference proteome</keyword>
<reference evidence="1 2" key="1">
    <citation type="submission" date="2013-11" db="EMBL/GenBank/DDBJ databases">
        <title>The Damaraland mole rat (Fukomys damarensis) genome and evolution of African mole rats.</title>
        <authorList>
            <person name="Gladyshev V.N."/>
            <person name="Fang X."/>
        </authorList>
    </citation>
    <scope>NUCLEOTIDE SEQUENCE [LARGE SCALE GENOMIC DNA]</scope>
    <source>
        <tissue evidence="1">Liver</tissue>
    </source>
</reference>
<accession>A0A091CM43</accession>
<organism evidence="1 2">
    <name type="scientific">Fukomys damarensis</name>
    <name type="common">Damaraland mole rat</name>
    <name type="synonym">Cryptomys damarensis</name>
    <dbReference type="NCBI Taxonomy" id="885580"/>
    <lineage>
        <taxon>Eukaryota</taxon>
        <taxon>Metazoa</taxon>
        <taxon>Chordata</taxon>
        <taxon>Craniata</taxon>
        <taxon>Vertebrata</taxon>
        <taxon>Euteleostomi</taxon>
        <taxon>Mammalia</taxon>
        <taxon>Eutheria</taxon>
        <taxon>Euarchontoglires</taxon>
        <taxon>Glires</taxon>
        <taxon>Rodentia</taxon>
        <taxon>Hystricomorpha</taxon>
        <taxon>Bathyergidae</taxon>
        <taxon>Fukomys</taxon>
    </lineage>
</organism>
<protein>
    <submittedName>
        <fullName evidence="1">Uncharacterized protein</fullName>
    </submittedName>
</protein>
<sequence length="66" mass="7278">MEIRPQPGCPQPDSGQSLGWEVDLATLWIVQEMLEVVEGILAMVETLVEEEAVVVEVVAAEVVMER</sequence>
<proteinExistence type="predicted"/>
<gene>
    <name evidence="1" type="ORF">H920_20158</name>
</gene>
<dbReference type="Proteomes" id="UP000028990">
    <property type="component" value="Unassembled WGS sequence"/>
</dbReference>
<evidence type="ECO:0000313" key="2">
    <source>
        <dbReference type="Proteomes" id="UP000028990"/>
    </source>
</evidence>
<name>A0A091CM43_FUKDA</name>
<dbReference type="EMBL" id="KN125406">
    <property type="protein sequence ID" value="KFO18478.1"/>
    <property type="molecule type" value="Genomic_DNA"/>
</dbReference>
<evidence type="ECO:0000313" key="1">
    <source>
        <dbReference type="EMBL" id="KFO18478.1"/>
    </source>
</evidence>